<gene>
    <name evidence="1" type="ORF">KUTeg_013628</name>
</gene>
<organism evidence="1 2">
    <name type="scientific">Tegillarca granosa</name>
    <name type="common">Malaysian cockle</name>
    <name type="synonym">Anadara granosa</name>
    <dbReference type="NCBI Taxonomy" id="220873"/>
    <lineage>
        <taxon>Eukaryota</taxon>
        <taxon>Metazoa</taxon>
        <taxon>Spiralia</taxon>
        <taxon>Lophotrochozoa</taxon>
        <taxon>Mollusca</taxon>
        <taxon>Bivalvia</taxon>
        <taxon>Autobranchia</taxon>
        <taxon>Pteriomorphia</taxon>
        <taxon>Arcoida</taxon>
        <taxon>Arcoidea</taxon>
        <taxon>Arcidae</taxon>
        <taxon>Tegillarca</taxon>
    </lineage>
</organism>
<name>A0ABQ9EU91_TEGGR</name>
<sequence>MYAPSKQQKICNSYCCFMPIYCRKINNSSFLICEHQELSSSGGIGHPRCFHFFRKKVPIKMISVCVYT</sequence>
<dbReference type="EMBL" id="JARBDR010000657">
    <property type="protein sequence ID" value="KAJ8308754.1"/>
    <property type="molecule type" value="Genomic_DNA"/>
</dbReference>
<protein>
    <submittedName>
        <fullName evidence="1">Uncharacterized protein</fullName>
    </submittedName>
</protein>
<comment type="caution">
    <text evidence="1">The sequence shown here is derived from an EMBL/GenBank/DDBJ whole genome shotgun (WGS) entry which is preliminary data.</text>
</comment>
<keyword evidence="2" id="KW-1185">Reference proteome</keyword>
<dbReference type="Proteomes" id="UP001217089">
    <property type="component" value="Unassembled WGS sequence"/>
</dbReference>
<reference evidence="1 2" key="1">
    <citation type="submission" date="2022-12" db="EMBL/GenBank/DDBJ databases">
        <title>Chromosome-level genome of Tegillarca granosa.</title>
        <authorList>
            <person name="Kim J."/>
        </authorList>
    </citation>
    <scope>NUCLEOTIDE SEQUENCE [LARGE SCALE GENOMIC DNA]</scope>
    <source>
        <strain evidence="1">Teg-2019</strain>
        <tissue evidence="1">Adductor muscle</tissue>
    </source>
</reference>
<accession>A0ABQ9EU91</accession>
<proteinExistence type="predicted"/>
<evidence type="ECO:0000313" key="1">
    <source>
        <dbReference type="EMBL" id="KAJ8308754.1"/>
    </source>
</evidence>
<evidence type="ECO:0000313" key="2">
    <source>
        <dbReference type="Proteomes" id="UP001217089"/>
    </source>
</evidence>